<accession>A0A521F1L1</accession>
<protein>
    <submittedName>
        <fullName evidence="6">Predicted transcriptional regulator</fullName>
    </submittedName>
</protein>
<dbReference type="GO" id="GO:0003677">
    <property type="term" value="F:DNA binding"/>
    <property type="evidence" value="ECO:0007669"/>
    <property type="project" value="UniProtKB-KW"/>
</dbReference>
<evidence type="ECO:0000256" key="4">
    <source>
        <dbReference type="ARBA" id="ARBA00023163"/>
    </source>
</evidence>
<dbReference type="OrthoDB" id="1098508at2"/>
<keyword evidence="3" id="KW-0238">DNA-binding</keyword>
<dbReference type="Gene3D" id="1.10.10.10">
    <property type="entry name" value="Winged helix-like DNA-binding domain superfamily/Winged helix DNA-binding domain"/>
    <property type="match status" value="1"/>
</dbReference>
<evidence type="ECO:0000256" key="1">
    <source>
        <dbReference type="ARBA" id="ARBA00011046"/>
    </source>
</evidence>
<evidence type="ECO:0000256" key="5">
    <source>
        <dbReference type="SAM" id="Coils"/>
    </source>
</evidence>
<dbReference type="InterPro" id="IPR036390">
    <property type="entry name" value="WH_DNA-bd_sf"/>
</dbReference>
<dbReference type="InterPro" id="IPR036388">
    <property type="entry name" value="WH-like_DNA-bd_sf"/>
</dbReference>
<keyword evidence="4" id="KW-0804">Transcription</keyword>
<evidence type="ECO:0000256" key="3">
    <source>
        <dbReference type="ARBA" id="ARBA00023125"/>
    </source>
</evidence>
<feature type="coiled-coil region" evidence="5">
    <location>
        <begin position="98"/>
        <end position="125"/>
    </location>
</feature>
<dbReference type="AlphaFoldDB" id="A0A521F1L1"/>
<dbReference type="Proteomes" id="UP000319040">
    <property type="component" value="Unassembled WGS sequence"/>
</dbReference>
<evidence type="ECO:0000256" key="2">
    <source>
        <dbReference type="ARBA" id="ARBA00023015"/>
    </source>
</evidence>
<keyword evidence="2" id="KW-0805">Transcription regulation</keyword>
<reference evidence="6 7" key="1">
    <citation type="submission" date="2017-05" db="EMBL/GenBank/DDBJ databases">
        <authorList>
            <person name="Varghese N."/>
            <person name="Submissions S."/>
        </authorList>
    </citation>
    <scope>NUCLEOTIDE SEQUENCE [LARGE SCALE GENOMIC DNA]</scope>
    <source>
        <strain evidence="6 7">DSM 27040</strain>
    </source>
</reference>
<comment type="similarity">
    <text evidence="1">Belongs to the BlaI transcriptional regulatory family.</text>
</comment>
<dbReference type="GO" id="GO:0045892">
    <property type="term" value="P:negative regulation of DNA-templated transcription"/>
    <property type="evidence" value="ECO:0007669"/>
    <property type="project" value="InterPro"/>
</dbReference>
<dbReference type="EMBL" id="FXTB01000013">
    <property type="protein sequence ID" value="SMO90098.1"/>
    <property type="molecule type" value="Genomic_DNA"/>
</dbReference>
<dbReference type="PIRSF" id="PIRSF019455">
    <property type="entry name" value="CopR_AtkY"/>
    <property type="match status" value="1"/>
</dbReference>
<organism evidence="6 7">
    <name type="scientific">Saccharicrinis carchari</name>
    <dbReference type="NCBI Taxonomy" id="1168039"/>
    <lineage>
        <taxon>Bacteria</taxon>
        <taxon>Pseudomonadati</taxon>
        <taxon>Bacteroidota</taxon>
        <taxon>Bacteroidia</taxon>
        <taxon>Marinilabiliales</taxon>
        <taxon>Marinilabiliaceae</taxon>
        <taxon>Saccharicrinis</taxon>
    </lineage>
</organism>
<keyword evidence="7" id="KW-1185">Reference proteome</keyword>
<name>A0A521F1L1_SACCC</name>
<dbReference type="Pfam" id="PF03965">
    <property type="entry name" value="Penicillinase_R"/>
    <property type="match status" value="1"/>
</dbReference>
<evidence type="ECO:0000313" key="7">
    <source>
        <dbReference type="Proteomes" id="UP000319040"/>
    </source>
</evidence>
<keyword evidence="5" id="KW-0175">Coiled coil</keyword>
<evidence type="ECO:0000313" key="6">
    <source>
        <dbReference type="EMBL" id="SMO90098.1"/>
    </source>
</evidence>
<sequence>MKELTKAEEQIMHQLWDLGETNVKGIIKKLPEPKPAYNTVSTIVRILESKGFVDHKKQGKGHVYFPLVAKEVYKRKFMKRVMLHYFQGSFKELVSFFAKEDKMDINDLEELMNDVKSELQSENKNQIKDDLKNPKK</sequence>
<gene>
    <name evidence="6" type="ORF">SAMN06265379_11319</name>
</gene>
<dbReference type="SUPFAM" id="SSF46785">
    <property type="entry name" value="Winged helix' DNA-binding domain"/>
    <property type="match status" value="1"/>
</dbReference>
<dbReference type="Gene3D" id="1.10.4040.10">
    <property type="entry name" value="Penicillinase repressor domain"/>
    <property type="match status" value="1"/>
</dbReference>
<dbReference type="RefSeq" id="WP_142534642.1">
    <property type="nucleotide sequence ID" value="NZ_FXTB01000013.1"/>
</dbReference>
<dbReference type="InterPro" id="IPR005650">
    <property type="entry name" value="BlaI_family"/>
</dbReference>
<proteinExistence type="inferred from homology"/>